<dbReference type="EMBL" id="BAABME010010147">
    <property type="protein sequence ID" value="GAA0176452.1"/>
    <property type="molecule type" value="Genomic_DNA"/>
</dbReference>
<keyword evidence="2" id="KW-0732">Signal</keyword>
<reference evidence="3 4" key="1">
    <citation type="submission" date="2024-01" db="EMBL/GenBank/DDBJ databases">
        <title>The complete chloroplast genome sequence of Lithospermum erythrorhizon: insights into the phylogenetic relationship among Boraginaceae species and the maternal lineages of purple gromwells.</title>
        <authorList>
            <person name="Okada T."/>
            <person name="Watanabe K."/>
        </authorList>
    </citation>
    <scope>NUCLEOTIDE SEQUENCE [LARGE SCALE GENOMIC DNA]</scope>
</reference>
<dbReference type="InterPro" id="IPR004252">
    <property type="entry name" value="Probable_transposase_24"/>
</dbReference>
<gene>
    <name evidence="3" type="ORF">LIER_29443</name>
</gene>
<name>A0AAV3RJ39_LITER</name>
<dbReference type="Pfam" id="PF03004">
    <property type="entry name" value="Transposase_24"/>
    <property type="match status" value="1"/>
</dbReference>
<evidence type="ECO:0000313" key="4">
    <source>
        <dbReference type="Proteomes" id="UP001454036"/>
    </source>
</evidence>
<keyword evidence="4" id="KW-1185">Reference proteome</keyword>
<dbReference type="AlphaFoldDB" id="A0AAV3RJ39"/>
<evidence type="ECO:0000256" key="1">
    <source>
        <dbReference type="SAM" id="MobiDB-lite"/>
    </source>
</evidence>
<comment type="caution">
    <text evidence="3">The sequence shown here is derived from an EMBL/GenBank/DDBJ whole genome shotgun (WGS) entry which is preliminary data.</text>
</comment>
<evidence type="ECO:0000256" key="2">
    <source>
        <dbReference type="SAM" id="SignalP"/>
    </source>
</evidence>
<feature type="chain" id="PRO_5043887180" description="Transposase" evidence="2">
    <location>
        <begin position="20"/>
        <end position="532"/>
    </location>
</feature>
<evidence type="ECO:0000313" key="3">
    <source>
        <dbReference type="EMBL" id="GAA0176452.1"/>
    </source>
</evidence>
<organism evidence="3 4">
    <name type="scientific">Lithospermum erythrorhizon</name>
    <name type="common">Purple gromwell</name>
    <name type="synonym">Lithospermum officinale var. erythrorhizon</name>
    <dbReference type="NCBI Taxonomy" id="34254"/>
    <lineage>
        <taxon>Eukaryota</taxon>
        <taxon>Viridiplantae</taxon>
        <taxon>Streptophyta</taxon>
        <taxon>Embryophyta</taxon>
        <taxon>Tracheophyta</taxon>
        <taxon>Spermatophyta</taxon>
        <taxon>Magnoliopsida</taxon>
        <taxon>eudicotyledons</taxon>
        <taxon>Gunneridae</taxon>
        <taxon>Pentapetalae</taxon>
        <taxon>asterids</taxon>
        <taxon>lamiids</taxon>
        <taxon>Boraginales</taxon>
        <taxon>Boraginaceae</taxon>
        <taxon>Boraginoideae</taxon>
        <taxon>Lithospermeae</taxon>
        <taxon>Lithospermum</taxon>
    </lineage>
</organism>
<dbReference type="Proteomes" id="UP001454036">
    <property type="component" value="Unassembled WGS sequence"/>
</dbReference>
<proteinExistence type="predicted"/>
<sequence>MAIMCHFLFTLVRFCSIIGINNRISLSISFSNQFHFTSIHVLQFKIPPRHNIQPVEFGSFVSFMSDPTSPQLQIADEDEYAGRCQFTLRRICKVRVSKRIFDMKMESGRTEDNEKHFRFFTNGWLEPVQANDVKDDNTDELYGSYDPSNGRAVSANHHVEDSSKTSSTEGEGDDEPTMERSIIPANSVVGDRSTKVVKVPRRHPKPHSLLPGQNRPKAYVYLGELCGDKVPSWFLPEMRFEWRQCWPRWREVDPNVQARLWNNFKNYFDLEVEESTAKHIFYRQSNKWYRRAMGAVKKEALNYAKTDNVMDLIGKEKLVWMQTQAVWDSFVQHWTTPTTMKKSESAKKSRGTQGAGQHGLGNVSLKNRMRKREEETGVRPSPFEILIEQNRKKNKVLGTDEVYNKKFEAAWGKYVLLFKKRYGQELDPMKYPPDLYIWDTLEKVENCRKKGRRLGFGTRAQLAIYNPIPQSSFASNDFAMVDLATKSHLTEEIEKRKALEEEILSLKANQAAQDASNKELREMMLNLQAHVN</sequence>
<feature type="signal peptide" evidence="2">
    <location>
        <begin position="1"/>
        <end position="19"/>
    </location>
</feature>
<accession>A0AAV3RJ39</accession>
<protein>
    <recommendedName>
        <fullName evidence="5">Transposase</fullName>
    </recommendedName>
</protein>
<feature type="region of interest" description="Disordered" evidence="1">
    <location>
        <begin position="130"/>
        <end position="182"/>
    </location>
</feature>
<feature type="region of interest" description="Disordered" evidence="1">
    <location>
        <begin position="338"/>
        <end position="363"/>
    </location>
</feature>
<evidence type="ECO:0008006" key="5">
    <source>
        <dbReference type="Google" id="ProtNLM"/>
    </source>
</evidence>